<feature type="transmembrane region" description="Helical" evidence="5">
    <location>
        <begin position="339"/>
        <end position="360"/>
    </location>
</feature>
<keyword evidence="2 5" id="KW-0812">Transmembrane</keyword>
<feature type="transmembrane region" description="Helical" evidence="5">
    <location>
        <begin position="67"/>
        <end position="86"/>
    </location>
</feature>
<evidence type="ECO:0000256" key="1">
    <source>
        <dbReference type="ARBA" id="ARBA00004127"/>
    </source>
</evidence>
<feature type="transmembrane region" description="Helical" evidence="5">
    <location>
        <begin position="146"/>
        <end position="164"/>
    </location>
</feature>
<organism evidence="7">
    <name type="scientific">uncultured Campylobacterales bacterium</name>
    <dbReference type="NCBI Taxonomy" id="352960"/>
    <lineage>
        <taxon>Bacteria</taxon>
        <taxon>Pseudomonadati</taxon>
        <taxon>Campylobacterota</taxon>
        <taxon>Epsilonproteobacteria</taxon>
        <taxon>Campylobacterales</taxon>
        <taxon>environmental samples</taxon>
    </lineage>
</organism>
<feature type="transmembrane region" description="Helical" evidence="5">
    <location>
        <begin position="115"/>
        <end position="134"/>
    </location>
</feature>
<evidence type="ECO:0000313" key="7">
    <source>
        <dbReference type="EMBL" id="CAA6810343.1"/>
    </source>
</evidence>
<name>A0A6S6T5F7_9BACT</name>
<feature type="transmembrane region" description="Helical" evidence="5">
    <location>
        <begin position="7"/>
        <end position="29"/>
    </location>
</feature>
<dbReference type="SMART" id="SM00752">
    <property type="entry name" value="HTTM"/>
    <property type="match status" value="1"/>
</dbReference>
<dbReference type="EMBL" id="CACVAW010000040">
    <property type="protein sequence ID" value="CAA6810343.1"/>
    <property type="molecule type" value="Genomic_DNA"/>
</dbReference>
<comment type="subcellular location">
    <subcellularLocation>
        <location evidence="1">Endomembrane system</location>
        <topology evidence="1">Multi-pass membrane protein</topology>
    </subcellularLocation>
</comment>
<feature type="transmembrane region" description="Helical" evidence="5">
    <location>
        <begin position="202"/>
        <end position="224"/>
    </location>
</feature>
<dbReference type="Pfam" id="PF04134">
    <property type="entry name" value="DCC1-like"/>
    <property type="match status" value="1"/>
</dbReference>
<protein>
    <recommendedName>
        <fullName evidence="6">HTTM-like domain-containing protein</fullName>
    </recommendedName>
</protein>
<evidence type="ECO:0000256" key="4">
    <source>
        <dbReference type="ARBA" id="ARBA00023136"/>
    </source>
</evidence>
<keyword evidence="4 5" id="KW-0472">Membrane</keyword>
<evidence type="ECO:0000259" key="6">
    <source>
        <dbReference type="SMART" id="SM00752"/>
    </source>
</evidence>
<dbReference type="InterPro" id="IPR007263">
    <property type="entry name" value="DCC1-like"/>
</dbReference>
<dbReference type="AlphaFoldDB" id="A0A6S6T5F7"/>
<evidence type="ECO:0000256" key="3">
    <source>
        <dbReference type="ARBA" id="ARBA00022989"/>
    </source>
</evidence>
<dbReference type="GO" id="GO:0012505">
    <property type="term" value="C:endomembrane system"/>
    <property type="evidence" value="ECO:0007669"/>
    <property type="project" value="UniProtKB-SubCell"/>
</dbReference>
<gene>
    <name evidence="7" type="ORF">HELGO_WM5988</name>
</gene>
<proteinExistence type="predicted"/>
<dbReference type="PANTHER" id="PTHR33639:SF2">
    <property type="entry name" value="DUF393 DOMAIN-CONTAINING PROTEIN"/>
    <property type="match status" value="1"/>
</dbReference>
<evidence type="ECO:0000256" key="2">
    <source>
        <dbReference type="ARBA" id="ARBA00022692"/>
    </source>
</evidence>
<dbReference type="InterPro" id="IPR053934">
    <property type="entry name" value="HTTM_dom"/>
</dbReference>
<evidence type="ECO:0000256" key="5">
    <source>
        <dbReference type="SAM" id="Phobius"/>
    </source>
</evidence>
<dbReference type="GO" id="GO:0015035">
    <property type="term" value="F:protein-disulfide reductase activity"/>
    <property type="evidence" value="ECO:0007669"/>
    <property type="project" value="InterPro"/>
</dbReference>
<sequence>MKQNYPSYYFGIFRIIFGLYLILHFSYLLPVSADIWSNIGILSDTTLNPTYATFPNILYIFNSPSQILIFVTALCILSFFIMIGFFRRSSSLFLWYGWACLFHQNNLISNPSIAMIGWLLLALSIIPVGEALSVSNKRNDWYMPKYLFWGAWIILAISYTISGFDKLMSPSWFDGSAMSHLLDNPLARDSFLRDILLNSPEVILKAMTYTALFLEMIFGFLCIFSKTRAFAWFLIMGMHIGILCIIDFADLTFGVIMIHLFTFDPDWFKPKLKKKRIIIFDGVCGFCNKSVNTLIKLDSHKIYTYSSLQGELVKTLNIPKNIDSIVYYQNKKLYYKSTAILKILGNLGGIWGLTSILFIIPRFLRDFVYDIIAKYRYKIFGELDTCRMPEMGEEEMFIK</sequence>
<keyword evidence="3 5" id="KW-1133">Transmembrane helix</keyword>
<accession>A0A6S6T5F7</accession>
<dbReference type="InterPro" id="IPR052927">
    <property type="entry name" value="DCC_oxidoreductase"/>
</dbReference>
<feature type="transmembrane region" description="Helical" evidence="5">
    <location>
        <begin position="231"/>
        <end position="261"/>
    </location>
</feature>
<dbReference type="Pfam" id="PF05090">
    <property type="entry name" value="HTTM"/>
    <property type="match status" value="1"/>
</dbReference>
<reference evidence="7" key="1">
    <citation type="submission" date="2020-01" db="EMBL/GenBank/DDBJ databases">
        <authorList>
            <person name="Meier V. D."/>
            <person name="Meier V D."/>
        </authorList>
    </citation>
    <scope>NUCLEOTIDE SEQUENCE</scope>
    <source>
        <strain evidence="7">HLG_WM_MAG_12</strain>
    </source>
</reference>
<feature type="domain" description="HTTM-like" evidence="6">
    <location>
        <begin position="2"/>
        <end position="268"/>
    </location>
</feature>
<dbReference type="PANTHER" id="PTHR33639">
    <property type="entry name" value="THIOL-DISULFIDE OXIDOREDUCTASE DCC"/>
    <property type="match status" value="1"/>
</dbReference>
<dbReference type="InterPro" id="IPR011020">
    <property type="entry name" value="HTTM-like"/>
</dbReference>